<dbReference type="EMBL" id="AGNK02005255">
    <property type="status" value="NOT_ANNOTATED_CDS"/>
    <property type="molecule type" value="Genomic_DNA"/>
</dbReference>
<keyword evidence="3" id="KW-1185">Reference proteome</keyword>
<dbReference type="Gramene" id="KQK95938">
    <property type="protein sequence ID" value="KQK95938"/>
    <property type="gene ID" value="SETIT_027923mg"/>
</dbReference>
<feature type="region of interest" description="Disordered" evidence="1">
    <location>
        <begin position="22"/>
        <end position="43"/>
    </location>
</feature>
<name>K3ZMV2_SETIT</name>
<accession>K3ZMV2</accession>
<protein>
    <submittedName>
        <fullName evidence="2">Uncharacterized protein</fullName>
    </submittedName>
</protein>
<dbReference type="AlphaFoldDB" id="K3ZMV2"/>
<proteinExistence type="predicted"/>
<organism evidence="2 3">
    <name type="scientific">Setaria italica</name>
    <name type="common">Foxtail millet</name>
    <name type="synonym">Panicum italicum</name>
    <dbReference type="NCBI Taxonomy" id="4555"/>
    <lineage>
        <taxon>Eukaryota</taxon>
        <taxon>Viridiplantae</taxon>
        <taxon>Streptophyta</taxon>
        <taxon>Embryophyta</taxon>
        <taxon>Tracheophyta</taxon>
        <taxon>Spermatophyta</taxon>
        <taxon>Magnoliopsida</taxon>
        <taxon>Liliopsida</taxon>
        <taxon>Poales</taxon>
        <taxon>Poaceae</taxon>
        <taxon>PACMAD clade</taxon>
        <taxon>Panicoideae</taxon>
        <taxon>Panicodae</taxon>
        <taxon>Paniceae</taxon>
        <taxon>Cenchrinae</taxon>
        <taxon>Setaria</taxon>
    </lineage>
</organism>
<dbReference type="eggNOG" id="ENOG502R52X">
    <property type="taxonomic scope" value="Eukaryota"/>
</dbReference>
<reference evidence="3" key="1">
    <citation type="journal article" date="2012" name="Nat. Biotechnol.">
        <title>Reference genome sequence of the model plant Setaria.</title>
        <authorList>
            <person name="Bennetzen J.L."/>
            <person name="Schmutz J."/>
            <person name="Wang H."/>
            <person name="Percifield R."/>
            <person name="Hawkins J."/>
            <person name="Pontaroli A.C."/>
            <person name="Estep M."/>
            <person name="Feng L."/>
            <person name="Vaughn J.N."/>
            <person name="Grimwood J."/>
            <person name="Jenkins J."/>
            <person name="Barry K."/>
            <person name="Lindquist E."/>
            <person name="Hellsten U."/>
            <person name="Deshpande S."/>
            <person name="Wang X."/>
            <person name="Wu X."/>
            <person name="Mitros T."/>
            <person name="Triplett J."/>
            <person name="Yang X."/>
            <person name="Ye C.Y."/>
            <person name="Mauro-Herrera M."/>
            <person name="Wang L."/>
            <person name="Li P."/>
            <person name="Sharma M."/>
            <person name="Sharma R."/>
            <person name="Ronald P.C."/>
            <person name="Panaud O."/>
            <person name="Kellogg E.A."/>
            <person name="Brutnell T.P."/>
            <person name="Doust A.N."/>
            <person name="Tuskan G.A."/>
            <person name="Rokhsar D."/>
            <person name="Devos K.M."/>
        </authorList>
    </citation>
    <scope>NUCLEOTIDE SEQUENCE [LARGE SCALE GENOMIC DNA]</scope>
    <source>
        <strain evidence="3">cv. Yugu1</strain>
    </source>
</reference>
<sequence>MGVSCTSGIISMATALGSTQPSLAASGAAGSPTSTPSSTYGIAERPGHAAAAPAEVRVPEVVGEVPCRPGGGQGVPVAVAADGEEHGDVVCGLAVLDVGADGGCVVAGEFGRVCAVAEDAEEGDDHCVVGAGVAGLAERALVPVAASEDGQVLRLAGGGWAGDDAPFFITRHACSCDTSCVRRDMVELAWQQ</sequence>
<dbReference type="Proteomes" id="UP000004995">
    <property type="component" value="Unassembled WGS sequence"/>
</dbReference>
<dbReference type="FunCoup" id="K3ZMV2">
    <property type="interactions" value="304"/>
</dbReference>
<evidence type="ECO:0000313" key="2">
    <source>
        <dbReference type="EnsemblPlants" id="KQK95938"/>
    </source>
</evidence>
<reference evidence="2" key="2">
    <citation type="submission" date="2018-08" db="UniProtKB">
        <authorList>
            <consortium name="EnsemblPlants"/>
        </authorList>
    </citation>
    <scope>IDENTIFICATION</scope>
    <source>
        <strain evidence="2">Yugu1</strain>
    </source>
</reference>
<dbReference type="InParanoid" id="K3ZMV2"/>
<dbReference type="EnsemblPlants" id="KQK95938">
    <property type="protein sequence ID" value="KQK95938"/>
    <property type="gene ID" value="SETIT_027923mg"/>
</dbReference>
<feature type="compositionally biased region" description="Low complexity" evidence="1">
    <location>
        <begin position="22"/>
        <end position="41"/>
    </location>
</feature>
<dbReference type="HOGENOM" id="CLU_1417361_0_0_1"/>
<evidence type="ECO:0000256" key="1">
    <source>
        <dbReference type="SAM" id="MobiDB-lite"/>
    </source>
</evidence>
<evidence type="ECO:0000313" key="3">
    <source>
        <dbReference type="Proteomes" id="UP000004995"/>
    </source>
</evidence>